<dbReference type="EMBL" id="QSGO01000017">
    <property type="protein sequence ID" value="RHB32935.1"/>
    <property type="molecule type" value="Genomic_DNA"/>
</dbReference>
<dbReference type="PROSITE" id="PS51257">
    <property type="entry name" value="PROKAR_LIPOPROTEIN"/>
    <property type="match status" value="1"/>
</dbReference>
<proteinExistence type="predicted"/>
<dbReference type="Proteomes" id="UP000284379">
    <property type="component" value="Unassembled WGS sequence"/>
</dbReference>
<feature type="domain" description="Putative beta-lactamase-inhibitor-like PepSY-like" evidence="1">
    <location>
        <begin position="56"/>
        <end position="146"/>
    </location>
</feature>
<name>A0A413VHC4_9BACE</name>
<evidence type="ECO:0000313" key="3">
    <source>
        <dbReference type="Proteomes" id="UP000284379"/>
    </source>
</evidence>
<accession>A0A413VHC4</accession>
<gene>
    <name evidence="2" type="ORF">DW888_16605</name>
</gene>
<evidence type="ECO:0000259" key="1">
    <source>
        <dbReference type="Pfam" id="PF11396"/>
    </source>
</evidence>
<dbReference type="SUPFAM" id="SSF160574">
    <property type="entry name" value="BT0923-like"/>
    <property type="match status" value="2"/>
</dbReference>
<feature type="domain" description="Putative beta-lactamase-inhibitor-like PepSY-like" evidence="1">
    <location>
        <begin position="200"/>
        <end position="279"/>
    </location>
</feature>
<organism evidence="2 3">
    <name type="scientific">Bacteroides nordii</name>
    <dbReference type="NCBI Taxonomy" id="291645"/>
    <lineage>
        <taxon>Bacteria</taxon>
        <taxon>Pseudomonadati</taxon>
        <taxon>Bacteroidota</taxon>
        <taxon>Bacteroidia</taxon>
        <taxon>Bacteroidales</taxon>
        <taxon>Bacteroidaceae</taxon>
        <taxon>Bacteroides</taxon>
    </lineage>
</organism>
<dbReference type="RefSeq" id="WP_007485691.1">
    <property type="nucleotide sequence ID" value="NZ_CABJFV010000017.1"/>
</dbReference>
<comment type="caution">
    <text evidence="2">The sequence shown here is derived from an EMBL/GenBank/DDBJ whole genome shotgun (WGS) entry which is preliminary data.</text>
</comment>
<feature type="domain" description="Putative beta-lactamase-inhibitor-like PepSY-like" evidence="1">
    <location>
        <begin position="165"/>
        <end position="196"/>
    </location>
</feature>
<reference evidence="2 3" key="1">
    <citation type="submission" date="2018-08" db="EMBL/GenBank/DDBJ databases">
        <title>A genome reference for cultivated species of the human gut microbiota.</title>
        <authorList>
            <person name="Zou Y."/>
            <person name="Xue W."/>
            <person name="Luo G."/>
        </authorList>
    </citation>
    <scope>NUCLEOTIDE SEQUENCE [LARGE SCALE GENOMIC DNA]</scope>
    <source>
        <strain evidence="2 3">AM40-30BH</strain>
    </source>
</reference>
<protein>
    <recommendedName>
        <fullName evidence="1">Putative beta-lactamase-inhibitor-like PepSY-like domain-containing protein</fullName>
    </recommendedName>
</protein>
<dbReference type="Gene3D" id="3.10.450.360">
    <property type="match status" value="2"/>
</dbReference>
<sequence>MKTRFYSILMAVACIIGLQSCDNDDDNLRVSPELQKAFLDKYPAATRVEWETKAGYYVADFYDNASEASAWFTPAGVWCMTETDVLYVGLPEAVKAAFEQGDYSTWTVDDVDKLERRDMETVYVIEVEKKPQEMDLYYSAEGLLIKAVADTDHDDDYESHLPIQAPEAILSFINDKYPDARLIEIEVEQGVTEVEIVHEGRCKEVRFDKTNNWISTSWDIRRNELPAVVTQALANSEYSTYTVDDAEYYEAPQGDYYQIELEQGAKEIKVKIDTTGKFI</sequence>
<dbReference type="AlphaFoldDB" id="A0A413VHC4"/>
<evidence type="ECO:0000313" key="2">
    <source>
        <dbReference type="EMBL" id="RHB32935.1"/>
    </source>
</evidence>
<dbReference type="Pfam" id="PF11396">
    <property type="entry name" value="PepSY_like"/>
    <property type="match status" value="3"/>
</dbReference>
<dbReference type="InterPro" id="IPR021533">
    <property type="entry name" value="PepSY-like"/>
</dbReference>